<feature type="transmembrane region" description="Helical" evidence="1">
    <location>
        <begin position="71"/>
        <end position="90"/>
    </location>
</feature>
<keyword evidence="1" id="KW-1133">Transmembrane helix</keyword>
<dbReference type="Proteomes" id="UP000321947">
    <property type="component" value="Unassembled WGS sequence"/>
</dbReference>
<organism evidence="2 4">
    <name type="scientific">Cucumis melo var. makuwa</name>
    <name type="common">Oriental melon</name>
    <dbReference type="NCBI Taxonomy" id="1194695"/>
    <lineage>
        <taxon>Eukaryota</taxon>
        <taxon>Viridiplantae</taxon>
        <taxon>Streptophyta</taxon>
        <taxon>Embryophyta</taxon>
        <taxon>Tracheophyta</taxon>
        <taxon>Spermatophyta</taxon>
        <taxon>Magnoliopsida</taxon>
        <taxon>eudicotyledons</taxon>
        <taxon>Gunneridae</taxon>
        <taxon>Pentapetalae</taxon>
        <taxon>rosids</taxon>
        <taxon>fabids</taxon>
        <taxon>Cucurbitales</taxon>
        <taxon>Cucurbitaceae</taxon>
        <taxon>Benincaseae</taxon>
        <taxon>Cucumis</taxon>
    </lineage>
</organism>
<evidence type="ECO:0000313" key="3">
    <source>
        <dbReference type="EMBL" id="TYK27421.1"/>
    </source>
</evidence>
<accession>A0A5A7V9W7</accession>
<comment type="caution">
    <text evidence="2">The sequence shown here is derived from an EMBL/GenBank/DDBJ whole genome shotgun (WGS) entry which is preliminary data.</text>
</comment>
<dbReference type="AlphaFoldDB" id="A0A5A7V9W7"/>
<reference evidence="4 5" key="1">
    <citation type="submission" date="2019-08" db="EMBL/GenBank/DDBJ databases">
        <title>Draft genome sequences of two oriental melons (Cucumis melo L. var makuwa).</title>
        <authorList>
            <person name="Kwon S.-Y."/>
        </authorList>
    </citation>
    <scope>NUCLEOTIDE SEQUENCE [LARGE SCALE GENOMIC DNA]</scope>
    <source>
        <strain evidence="5">cv. Chang Bougi</strain>
        <strain evidence="4">cv. SW 3</strain>
        <tissue evidence="2">Leaf</tissue>
    </source>
</reference>
<dbReference type="EMBL" id="SSTD01002800">
    <property type="protein sequence ID" value="TYK27421.1"/>
    <property type="molecule type" value="Genomic_DNA"/>
</dbReference>
<name>A0A5A7V9W7_CUCMM</name>
<keyword evidence="1" id="KW-0472">Membrane</keyword>
<evidence type="ECO:0000313" key="4">
    <source>
        <dbReference type="Proteomes" id="UP000321393"/>
    </source>
</evidence>
<evidence type="ECO:0000313" key="5">
    <source>
        <dbReference type="Proteomes" id="UP000321947"/>
    </source>
</evidence>
<sequence length="98" mass="11085">MSIGNTLIPDTIKGIFRCFRAASDDSLYKRFNYILHRTENERERRREKRRFIAICSSSPSVSSSLRPSPPSATLVMVAFFVLNLLLFGMVSRGGSRIA</sequence>
<protein>
    <submittedName>
        <fullName evidence="2">Uncharacterized protein</fullName>
    </submittedName>
</protein>
<dbReference type="EMBL" id="SSTE01004567">
    <property type="protein sequence ID" value="KAA0062461.1"/>
    <property type="molecule type" value="Genomic_DNA"/>
</dbReference>
<dbReference type="Proteomes" id="UP000321393">
    <property type="component" value="Unassembled WGS sequence"/>
</dbReference>
<keyword evidence="1" id="KW-0812">Transmembrane</keyword>
<gene>
    <name evidence="3" type="ORF">E5676_scaffold325G001110</name>
    <name evidence="2" type="ORF">E6C27_scaffold130G00490</name>
</gene>
<evidence type="ECO:0000313" key="2">
    <source>
        <dbReference type="EMBL" id="KAA0062461.1"/>
    </source>
</evidence>
<proteinExistence type="predicted"/>
<evidence type="ECO:0000256" key="1">
    <source>
        <dbReference type="SAM" id="Phobius"/>
    </source>
</evidence>